<dbReference type="Gene3D" id="1.10.418.70">
    <property type="entry name" value="Intraflagellar transport protein 81, N-terminal domain"/>
    <property type="match status" value="1"/>
</dbReference>
<dbReference type="InterPro" id="IPR043016">
    <property type="entry name" value="IFT81_N_sf"/>
</dbReference>
<protein>
    <recommendedName>
        <fullName evidence="2">UDENN domain-containing protein</fullName>
    </recommendedName>
</protein>
<evidence type="ECO:0000313" key="4">
    <source>
        <dbReference type="Proteomes" id="UP000789595"/>
    </source>
</evidence>
<gene>
    <name evidence="3" type="ORF">PECAL_2P02750</name>
</gene>
<comment type="caution">
    <text evidence="3">The sequence shown here is derived from an EMBL/GenBank/DDBJ whole genome shotgun (WGS) entry which is preliminary data.</text>
</comment>
<dbReference type="PANTHER" id="PTHR13196:SF14">
    <property type="entry name" value="UDENN DOMAIN-CONTAINING PROTEIN"/>
    <property type="match status" value="1"/>
</dbReference>
<dbReference type="GO" id="GO:0005829">
    <property type="term" value="C:cytosol"/>
    <property type="evidence" value="ECO:0007669"/>
    <property type="project" value="TreeGrafter"/>
</dbReference>
<proteinExistence type="predicted"/>
<dbReference type="OrthoDB" id="206724at2759"/>
<dbReference type="GO" id="GO:1901981">
    <property type="term" value="F:phosphatidylinositol phosphate binding"/>
    <property type="evidence" value="ECO:0007669"/>
    <property type="project" value="TreeGrafter"/>
</dbReference>
<feature type="region of interest" description="Disordered" evidence="1">
    <location>
        <begin position="703"/>
        <end position="734"/>
    </location>
</feature>
<dbReference type="Gene3D" id="3.30.450.200">
    <property type="match status" value="1"/>
</dbReference>
<dbReference type="PROSITE" id="PS50211">
    <property type="entry name" value="DENN"/>
    <property type="match status" value="1"/>
</dbReference>
<dbReference type="Proteomes" id="UP000789595">
    <property type="component" value="Unassembled WGS sequence"/>
</dbReference>
<dbReference type="InterPro" id="IPR037516">
    <property type="entry name" value="Tripartite_DENN"/>
</dbReference>
<organism evidence="3 4">
    <name type="scientific">Pelagomonas calceolata</name>
    <dbReference type="NCBI Taxonomy" id="35677"/>
    <lineage>
        <taxon>Eukaryota</taxon>
        <taxon>Sar</taxon>
        <taxon>Stramenopiles</taxon>
        <taxon>Ochrophyta</taxon>
        <taxon>Pelagophyceae</taxon>
        <taxon>Pelagomonadales</taxon>
        <taxon>Pelagomonadaceae</taxon>
        <taxon>Pelagomonas</taxon>
    </lineage>
</organism>
<evidence type="ECO:0000259" key="2">
    <source>
        <dbReference type="PROSITE" id="PS50211"/>
    </source>
</evidence>
<dbReference type="GO" id="GO:0006897">
    <property type="term" value="P:endocytosis"/>
    <property type="evidence" value="ECO:0007669"/>
    <property type="project" value="TreeGrafter"/>
</dbReference>
<keyword evidence="4" id="KW-1185">Reference proteome</keyword>
<reference evidence="3" key="1">
    <citation type="submission" date="2021-11" db="EMBL/GenBank/DDBJ databases">
        <authorList>
            <consortium name="Genoscope - CEA"/>
            <person name="William W."/>
        </authorList>
    </citation>
    <scope>NUCLEOTIDE SEQUENCE</scope>
</reference>
<dbReference type="SMART" id="SM00799">
    <property type="entry name" value="DENN"/>
    <property type="match status" value="1"/>
</dbReference>
<dbReference type="InterPro" id="IPR040032">
    <property type="entry name" value="DENND1A/B/C"/>
</dbReference>
<evidence type="ECO:0000256" key="1">
    <source>
        <dbReference type="SAM" id="MobiDB-lite"/>
    </source>
</evidence>
<evidence type="ECO:0000313" key="3">
    <source>
        <dbReference type="EMBL" id="CAH0367261.1"/>
    </source>
</evidence>
<sequence>MHDVFEAVAAHLRRPPFSKGHTAQDLRDGRDLKTLLYEVCADIDAARAPRDAADAAALLAVLGAPVDEETTARDIQESDRGTIIASLHWCLRDRAAHKKRIYDARLALPIRAVAAAAAPREIKGASTLAFRAIKAQAGKARPPLGDAPLIERVVEVGVPEAWDAAQLLTIATTDTRETRLAPKRTVAQRWAAAVRRLAGATKKHRRPPSEAIHPTEPGVVMPRALWAFPRQADDLTDDVAPFCFPAGLKVERGAGPAPAARPAGEPFVFVLRGGGGAGQAPLYGVCARETFGRPLRDGHAVLARCVCVLTKRPLLLDLHVAVLRDALAETRAADDATRRLALREIFGRYQRLAVPRPGARISFAVAKETRELAVPGPDDALTYLGDGWRRATPALAWTRRDYGAIAAAGATSVPELFRRLPARTALRALAAVLCELQVVVVAAAPEAAAACVHGLTALARPVLVVGARAPVLPTQLHALLEAPVPFLVGAPRTETWARSLESSVPRPGLLIVDADRGSLAYHPDDADLVELPEAEAVESAIEEMVGACRRGDDRAGRHCCRVVGRHVAKLCGAAKPFEASTFGRTRRAICERARGRESLEFAELVKRELGDARERRSVRDLRESVGHAFDARASVNWARASTNLDLRASIKADPLRKAFFERLAESQAYAVYRENFPDRFAESSPAGVEEDLEPVKALCETAWRPASPGPATPSRSPSSAFGDISPLTFCASPR</sequence>
<dbReference type="Pfam" id="PF02141">
    <property type="entry name" value="DENN"/>
    <property type="match status" value="1"/>
</dbReference>
<dbReference type="AlphaFoldDB" id="A0A8J2SGI9"/>
<dbReference type="InterPro" id="IPR043153">
    <property type="entry name" value="DENN_C"/>
</dbReference>
<dbReference type="GO" id="GO:0032456">
    <property type="term" value="P:endocytic recycling"/>
    <property type="evidence" value="ECO:0007669"/>
    <property type="project" value="TreeGrafter"/>
</dbReference>
<feature type="domain" description="UDENN" evidence="2">
    <location>
        <begin position="205"/>
        <end position="645"/>
    </location>
</feature>
<dbReference type="EMBL" id="CAKKNE010000002">
    <property type="protein sequence ID" value="CAH0367261.1"/>
    <property type="molecule type" value="Genomic_DNA"/>
</dbReference>
<name>A0A8J2SGI9_9STRA</name>
<dbReference type="InterPro" id="IPR001194">
    <property type="entry name" value="cDENN_dom"/>
</dbReference>
<accession>A0A8J2SGI9</accession>
<dbReference type="Gene3D" id="3.40.50.11500">
    <property type="match status" value="1"/>
</dbReference>
<dbReference type="PANTHER" id="PTHR13196">
    <property type="entry name" value="DENN DOMAIN-CONTAINING"/>
    <property type="match status" value="1"/>
</dbReference>
<dbReference type="GO" id="GO:0005085">
    <property type="term" value="F:guanyl-nucleotide exchange factor activity"/>
    <property type="evidence" value="ECO:0007669"/>
    <property type="project" value="InterPro"/>
</dbReference>
<feature type="region of interest" description="Disordered" evidence="1">
    <location>
        <begin position="197"/>
        <end position="216"/>
    </location>
</feature>